<evidence type="ECO:0000256" key="3">
    <source>
        <dbReference type="SAM" id="MobiDB-lite"/>
    </source>
</evidence>
<dbReference type="InterPro" id="IPR011042">
    <property type="entry name" value="6-blade_b-propeller_TolB-like"/>
</dbReference>
<reference evidence="5" key="1">
    <citation type="submission" date="2021-01" db="EMBL/GenBank/DDBJ databases">
        <title>Whole genome shotgun sequence of Rugosimonospora africana NBRC 104875.</title>
        <authorList>
            <person name="Komaki H."/>
            <person name="Tamura T."/>
        </authorList>
    </citation>
    <scope>NUCLEOTIDE SEQUENCE</scope>
    <source>
        <strain evidence="5">NBRC 104875</strain>
    </source>
</reference>
<keyword evidence="2" id="KW-0119">Carbohydrate metabolism</keyword>
<dbReference type="PANTHER" id="PTHR46957:SF3">
    <property type="entry name" value="CYTOKINE RECEPTOR"/>
    <property type="match status" value="1"/>
</dbReference>
<evidence type="ECO:0000256" key="1">
    <source>
        <dbReference type="ARBA" id="ARBA00023295"/>
    </source>
</evidence>
<dbReference type="SUPFAM" id="SSF101898">
    <property type="entry name" value="NHL repeat"/>
    <property type="match status" value="1"/>
</dbReference>
<dbReference type="SUPFAM" id="SSF49265">
    <property type="entry name" value="Fibronectin type III"/>
    <property type="match status" value="2"/>
</dbReference>
<dbReference type="SMART" id="SM00060">
    <property type="entry name" value="FN3"/>
    <property type="match status" value="4"/>
</dbReference>
<sequence length="858" mass="86441">MSRTGTFVRGRGAWVTLATVLGLAVAMGATVLGLGATDHALATSNASLWMWSSSRGEIARVNGETGRVDTRYKVVDAQGHVIQVSQTDRYLILRDLNTGEVSSLDLATLQVAATSQTTPGLGVTVVLSGDAGFIVDTVQGVVRQLDPTSLTPTGAPLRFPPGLGGAAFDGNGTLWLLVPTEGTVVGIRAAVPHPAKGVAATTSPSVAQTVAVADPGHDLTMSTLDSGVAVLDQTGDTLTTVRGSQKRTLSVPMSGTGTMPSTTGGNGAGLPVTVQDDRHVYVVSNGHVNDFAVPGSGGPVAPAVPFAGRFYVADNASGTVYVLDSAGKLVSTIAIPHAGGSLELQVKTDHLFINAPNSSTAWVVDSHNRVKVVDKYANNVLGGDPPPNPPPPPPPPPVPPVGPPGAPTKVSAVAGNASAHITWGAAAAHGSAITKYVVEGDGGAPHEVGAKQRSLDVTGLTNGKTYTFSVHAVNAKGAGPKRAANPVVPTSEVPDAPASVTAAEQKDGSVVLRWPAANGQGHKIVQYSVATVSGGAPVDPMTTKSTTLTIAPGKLAYGTQYAFTVTAVNDKGASSKASPPSNSVVPYTVPEAPKGLSAQTVDAKGAISVAWQPAVDNGRKITKYVVTAGGKSQDVTGATSVTLTGFGNGATVQVSVKAVNAAGDGPAASGSAKTINVPVITHGTASASGFNAINVPFTVNGNGSATSCTISLNGAAAGSFPCTGGKKSGLWPATKYSFTVTASNKAGSASFAGSVTTPTVTGTVVCNNDSYCGHGSTTGGIWVYPSPNQTSGTEVGAKFAGASVQVQCYTTGQSVNAAPYGGRKTTYWLRIPFNGNNYIPYAWVNLDGGAAIGNLKKC</sequence>
<feature type="compositionally biased region" description="Pro residues" evidence="3">
    <location>
        <begin position="384"/>
        <end position="406"/>
    </location>
</feature>
<dbReference type="CDD" id="cd00063">
    <property type="entry name" value="FN3"/>
    <property type="match status" value="3"/>
</dbReference>
<gene>
    <name evidence="5" type="ORF">Raf01_43320</name>
</gene>
<dbReference type="GO" id="GO:0016020">
    <property type="term" value="C:membrane"/>
    <property type="evidence" value="ECO:0007669"/>
    <property type="project" value="UniProtKB-SubCell"/>
</dbReference>
<dbReference type="Gene3D" id="2.60.40.10">
    <property type="entry name" value="Immunoglobulins"/>
    <property type="match status" value="3"/>
</dbReference>
<dbReference type="InterPro" id="IPR050713">
    <property type="entry name" value="RTP_Phos/Ushers"/>
</dbReference>
<dbReference type="Proteomes" id="UP000642748">
    <property type="component" value="Unassembled WGS sequence"/>
</dbReference>
<keyword evidence="6" id="KW-1185">Reference proteome</keyword>
<organism evidence="5 6">
    <name type="scientific">Rugosimonospora africana</name>
    <dbReference type="NCBI Taxonomy" id="556532"/>
    <lineage>
        <taxon>Bacteria</taxon>
        <taxon>Bacillati</taxon>
        <taxon>Actinomycetota</taxon>
        <taxon>Actinomycetes</taxon>
        <taxon>Micromonosporales</taxon>
        <taxon>Micromonosporaceae</taxon>
        <taxon>Rugosimonospora</taxon>
    </lineage>
</organism>
<dbReference type="InterPro" id="IPR003961">
    <property type="entry name" value="FN3_dom"/>
</dbReference>
<feature type="region of interest" description="Disordered" evidence="3">
    <location>
        <begin position="379"/>
        <end position="412"/>
    </location>
</feature>
<feature type="domain" description="Fibronectin type-III" evidence="4">
    <location>
        <begin position="593"/>
        <end position="680"/>
    </location>
</feature>
<dbReference type="PANTHER" id="PTHR46957">
    <property type="entry name" value="CYTOKINE RECEPTOR"/>
    <property type="match status" value="1"/>
</dbReference>
<dbReference type="Gene3D" id="2.120.10.30">
    <property type="entry name" value="TolB, C-terminal domain"/>
    <property type="match status" value="1"/>
</dbReference>
<feature type="domain" description="Fibronectin type-III" evidence="4">
    <location>
        <begin position="496"/>
        <end position="592"/>
    </location>
</feature>
<evidence type="ECO:0000313" key="6">
    <source>
        <dbReference type="Proteomes" id="UP000642748"/>
    </source>
</evidence>
<comment type="caution">
    <text evidence="5">The sequence shown here is derived from an EMBL/GenBank/DDBJ whole genome shotgun (WGS) entry which is preliminary data.</text>
</comment>
<keyword evidence="1" id="KW-0378">Hydrolase</keyword>
<dbReference type="AlphaFoldDB" id="A0A8J3QUQ7"/>
<dbReference type="GO" id="GO:0016798">
    <property type="term" value="F:hydrolase activity, acting on glycosyl bonds"/>
    <property type="evidence" value="ECO:0007669"/>
    <property type="project" value="UniProtKB-KW"/>
</dbReference>
<protein>
    <recommendedName>
        <fullName evidence="4">Fibronectin type-III domain-containing protein</fullName>
    </recommendedName>
</protein>
<feature type="domain" description="Fibronectin type-III" evidence="4">
    <location>
        <begin position="403"/>
        <end position="493"/>
    </location>
</feature>
<name>A0A8J3QUQ7_9ACTN</name>
<evidence type="ECO:0000256" key="2">
    <source>
        <dbReference type="ARBA" id="ARBA00023326"/>
    </source>
</evidence>
<dbReference type="EMBL" id="BONZ01000039">
    <property type="protein sequence ID" value="GIH16160.1"/>
    <property type="molecule type" value="Genomic_DNA"/>
</dbReference>
<keyword evidence="2" id="KW-0624">Polysaccharide degradation</keyword>
<dbReference type="InterPro" id="IPR013783">
    <property type="entry name" value="Ig-like_fold"/>
</dbReference>
<keyword evidence="1" id="KW-0326">Glycosidase</keyword>
<feature type="compositionally biased region" description="Low complexity" evidence="3">
    <location>
        <begin position="252"/>
        <end position="263"/>
    </location>
</feature>
<proteinExistence type="predicted"/>
<evidence type="ECO:0000313" key="5">
    <source>
        <dbReference type="EMBL" id="GIH16160.1"/>
    </source>
</evidence>
<dbReference type="InterPro" id="IPR036116">
    <property type="entry name" value="FN3_sf"/>
</dbReference>
<dbReference type="Pfam" id="PF00041">
    <property type="entry name" value="fn3"/>
    <property type="match status" value="3"/>
</dbReference>
<dbReference type="PROSITE" id="PS50853">
    <property type="entry name" value="FN3"/>
    <property type="match status" value="3"/>
</dbReference>
<accession>A0A8J3QUQ7</accession>
<evidence type="ECO:0000259" key="4">
    <source>
        <dbReference type="PROSITE" id="PS50853"/>
    </source>
</evidence>
<feature type="region of interest" description="Disordered" evidence="3">
    <location>
        <begin position="245"/>
        <end position="266"/>
    </location>
</feature>
<dbReference type="GO" id="GO:0000272">
    <property type="term" value="P:polysaccharide catabolic process"/>
    <property type="evidence" value="ECO:0007669"/>
    <property type="project" value="UniProtKB-KW"/>
</dbReference>